<dbReference type="FunFam" id="3.40.50.300:FF:001204">
    <property type="entry name" value="Small GTP-binding protein, putative"/>
    <property type="match status" value="1"/>
</dbReference>
<dbReference type="GO" id="GO:0003924">
    <property type="term" value="F:GTPase activity"/>
    <property type="evidence" value="ECO:0007669"/>
    <property type="project" value="InterPro"/>
</dbReference>
<dbReference type="OMA" id="HRMADID"/>
<dbReference type="InterPro" id="IPR001806">
    <property type="entry name" value="Small_GTPase"/>
</dbReference>
<dbReference type="Pfam" id="PF00071">
    <property type="entry name" value="Ras"/>
    <property type="match status" value="1"/>
</dbReference>
<evidence type="ECO:0000313" key="3">
    <source>
        <dbReference type="EMBL" id="KAJ5070600.1"/>
    </source>
</evidence>
<evidence type="ECO:0000313" key="4">
    <source>
        <dbReference type="Proteomes" id="UP001149090"/>
    </source>
</evidence>
<comment type="caution">
    <text evidence="3">The sequence shown here is derived from an EMBL/GenBank/DDBJ whole genome shotgun (WGS) entry which is preliminary data.</text>
</comment>
<dbReference type="Proteomes" id="UP001149090">
    <property type="component" value="Unassembled WGS sequence"/>
</dbReference>
<dbReference type="AlphaFoldDB" id="A0A9Q0LDT4"/>
<keyword evidence="4" id="KW-1185">Reference proteome</keyword>
<dbReference type="SMART" id="SM00175">
    <property type="entry name" value="RAB"/>
    <property type="match status" value="1"/>
</dbReference>
<dbReference type="EMBL" id="JAPDFW010000093">
    <property type="protein sequence ID" value="KAJ5070600.1"/>
    <property type="molecule type" value="Genomic_DNA"/>
</dbReference>
<keyword evidence="1" id="KW-0547">Nucleotide-binding</keyword>
<evidence type="ECO:0000256" key="1">
    <source>
        <dbReference type="ARBA" id="ARBA00022741"/>
    </source>
</evidence>
<dbReference type="CDD" id="cd00154">
    <property type="entry name" value="Rab"/>
    <property type="match status" value="1"/>
</dbReference>
<dbReference type="Gene3D" id="3.40.50.300">
    <property type="entry name" value="P-loop containing nucleotide triphosphate hydrolases"/>
    <property type="match status" value="1"/>
</dbReference>
<dbReference type="PROSITE" id="PS51419">
    <property type="entry name" value="RAB"/>
    <property type="match status" value="1"/>
</dbReference>
<dbReference type="PROSITE" id="PS51421">
    <property type="entry name" value="RAS"/>
    <property type="match status" value="1"/>
</dbReference>
<dbReference type="SMART" id="SM00176">
    <property type="entry name" value="RAN"/>
    <property type="match status" value="1"/>
</dbReference>
<accession>A0A9Q0LDT4</accession>
<dbReference type="GO" id="GO:0005525">
    <property type="term" value="F:GTP binding"/>
    <property type="evidence" value="ECO:0007669"/>
    <property type="project" value="InterPro"/>
</dbReference>
<dbReference type="InterPro" id="IPR027417">
    <property type="entry name" value="P-loop_NTPase"/>
</dbReference>
<dbReference type="SMART" id="SM00173">
    <property type="entry name" value="RAS"/>
    <property type="match status" value="1"/>
</dbReference>
<reference evidence="3" key="1">
    <citation type="submission" date="2022-10" db="EMBL/GenBank/DDBJ databases">
        <title>Novel sulphate-reducing endosymbionts in the free-living metamonad Anaeramoeba.</title>
        <authorList>
            <person name="Jerlstrom-Hultqvist J."/>
            <person name="Cepicka I."/>
            <person name="Gallot-Lavallee L."/>
            <person name="Salas-Leiva D."/>
            <person name="Curtis B.A."/>
            <person name="Zahonova K."/>
            <person name="Pipaliya S."/>
            <person name="Dacks J."/>
            <person name="Roger A.J."/>
        </authorList>
    </citation>
    <scope>NUCLEOTIDE SEQUENCE</scope>
    <source>
        <strain evidence="3">BMAN</strain>
    </source>
</reference>
<feature type="region of interest" description="Disordered" evidence="2">
    <location>
        <begin position="179"/>
        <end position="211"/>
    </location>
</feature>
<sequence length="211" mass="23573">MGEAEVDLKIILLGASGVGKTTFVNKVIYNKFEEKPETTLGASYLEKKYLSSLGSEYNFGIWDTAGQERFDSISQFYCRNAGCALIVYDITKKETFAKLDRFVDKLQHAKPDVFTIIIGTKLDMVEETKTMREVKPEEGQARAKTLNAEFFEISSKTGYNIDKVWEAIGKGYEKSLIRKGRQPANSNSNTNSNTTVKVKDISTKKGKSGCC</sequence>
<dbReference type="PANTHER" id="PTHR47978">
    <property type="match status" value="1"/>
</dbReference>
<dbReference type="PRINTS" id="PR00449">
    <property type="entry name" value="RASTRNSFRMNG"/>
</dbReference>
<dbReference type="NCBIfam" id="TIGR00231">
    <property type="entry name" value="small_GTP"/>
    <property type="match status" value="1"/>
</dbReference>
<organism evidence="3 4">
    <name type="scientific">Anaeramoeba ignava</name>
    <name type="common">Anaerobic marine amoeba</name>
    <dbReference type="NCBI Taxonomy" id="1746090"/>
    <lineage>
        <taxon>Eukaryota</taxon>
        <taxon>Metamonada</taxon>
        <taxon>Anaeramoebidae</taxon>
        <taxon>Anaeramoeba</taxon>
    </lineage>
</organism>
<evidence type="ECO:0000256" key="2">
    <source>
        <dbReference type="SAM" id="MobiDB-lite"/>
    </source>
</evidence>
<name>A0A9Q0LDT4_ANAIG</name>
<dbReference type="OrthoDB" id="25896at2759"/>
<dbReference type="SUPFAM" id="SSF52540">
    <property type="entry name" value="P-loop containing nucleoside triphosphate hydrolases"/>
    <property type="match status" value="1"/>
</dbReference>
<protein>
    <submittedName>
        <fullName evidence="3">Ras family-domain-containing protein</fullName>
    </submittedName>
</protein>
<proteinExistence type="predicted"/>
<dbReference type="SMART" id="SM00174">
    <property type="entry name" value="RHO"/>
    <property type="match status" value="1"/>
</dbReference>
<dbReference type="InterPro" id="IPR005225">
    <property type="entry name" value="Small_GTP-bd"/>
</dbReference>
<feature type="compositionally biased region" description="Low complexity" evidence="2">
    <location>
        <begin position="185"/>
        <end position="195"/>
    </location>
</feature>
<gene>
    <name evidence="3" type="ORF">M0811_10670</name>
</gene>